<reference evidence="3" key="1">
    <citation type="submission" date="2022-08" db="EMBL/GenBank/DDBJ databases">
        <authorList>
            <person name="Tistechok S."/>
            <person name="Samborskyy M."/>
            <person name="Roman I."/>
        </authorList>
    </citation>
    <scope>NUCLEOTIDE SEQUENCE</scope>
    <source>
        <strain evidence="3">DSM 103496</strain>
    </source>
</reference>
<dbReference type="Pfam" id="PF03602">
    <property type="entry name" value="Cons_hypoth95"/>
    <property type="match status" value="1"/>
</dbReference>
<dbReference type="PROSITE" id="PS00092">
    <property type="entry name" value="N6_MTASE"/>
    <property type="match status" value="1"/>
</dbReference>
<keyword evidence="1 3" id="KW-0489">Methyltransferase</keyword>
<comment type="caution">
    <text evidence="3">The sequence shown here is derived from an EMBL/GenBank/DDBJ whole genome shotgun (WGS) entry which is preliminary data.</text>
</comment>
<dbReference type="GO" id="GO:0052913">
    <property type="term" value="F:16S rRNA (guanine(966)-N(2))-methyltransferase activity"/>
    <property type="evidence" value="ECO:0007669"/>
    <property type="project" value="UniProtKB-EC"/>
</dbReference>
<evidence type="ECO:0000256" key="1">
    <source>
        <dbReference type="ARBA" id="ARBA00022603"/>
    </source>
</evidence>
<evidence type="ECO:0000313" key="4">
    <source>
        <dbReference type="Proteomes" id="UP001141259"/>
    </source>
</evidence>
<evidence type="ECO:0000313" key="3">
    <source>
        <dbReference type="EMBL" id="MCS7480225.1"/>
    </source>
</evidence>
<protein>
    <submittedName>
        <fullName evidence="3">16S rRNA (Guanine(966)-N(2))-methyltransferase RsmD</fullName>
        <ecNumber evidence="3">2.1.1.171</ecNumber>
    </submittedName>
</protein>
<dbReference type="EC" id="2.1.1.171" evidence="3"/>
<proteinExistence type="predicted"/>
<keyword evidence="2 3" id="KW-0808">Transferase</keyword>
<dbReference type="PANTHER" id="PTHR43542:SF1">
    <property type="entry name" value="METHYLTRANSFERASE"/>
    <property type="match status" value="1"/>
</dbReference>
<dbReference type="CDD" id="cd02440">
    <property type="entry name" value="AdoMet_MTases"/>
    <property type="match status" value="1"/>
</dbReference>
<dbReference type="Gene3D" id="3.40.50.150">
    <property type="entry name" value="Vaccinia Virus protein VP39"/>
    <property type="match status" value="1"/>
</dbReference>
<dbReference type="RefSeq" id="WP_259625714.1">
    <property type="nucleotide sequence ID" value="NZ_JANYMP010000012.1"/>
</dbReference>
<organism evidence="3 4">
    <name type="scientific">Umezawaea endophytica</name>
    <dbReference type="NCBI Taxonomy" id="1654476"/>
    <lineage>
        <taxon>Bacteria</taxon>
        <taxon>Bacillati</taxon>
        <taxon>Actinomycetota</taxon>
        <taxon>Actinomycetes</taxon>
        <taxon>Pseudonocardiales</taxon>
        <taxon>Pseudonocardiaceae</taxon>
        <taxon>Umezawaea</taxon>
    </lineage>
</organism>
<dbReference type="InterPro" id="IPR002052">
    <property type="entry name" value="DNA_methylase_N6_adenine_CS"/>
</dbReference>
<name>A0A9X3AI63_9PSEU</name>
<dbReference type="SUPFAM" id="SSF53335">
    <property type="entry name" value="S-adenosyl-L-methionine-dependent methyltransferases"/>
    <property type="match status" value="1"/>
</dbReference>
<sequence>MTRIVAGSAGGRRLRVPPKVTRPTSDRVREAMFSALEVLVDLDGLRVLDLYAGSGALGFEALSRGAKSATFVESDRRAADVLRANARDLGFPGAEVVGRPAESVVAVSADEPYDLIFADPPYAVTDAQLTKVLDALVLNGWTAPGTVLIVERASRSERPLWPSPVESLRDKRYGDTTLYWAEHPTPSG</sequence>
<dbReference type="AlphaFoldDB" id="A0A9X3AI63"/>
<dbReference type="Proteomes" id="UP001141259">
    <property type="component" value="Unassembled WGS sequence"/>
</dbReference>
<dbReference type="NCBIfam" id="TIGR00095">
    <property type="entry name" value="16S rRNA (guanine(966)-N(2))-methyltransferase RsmD"/>
    <property type="match status" value="1"/>
</dbReference>
<dbReference type="PANTHER" id="PTHR43542">
    <property type="entry name" value="METHYLTRANSFERASE"/>
    <property type="match status" value="1"/>
</dbReference>
<dbReference type="EMBL" id="JANYMP010000012">
    <property type="protein sequence ID" value="MCS7480225.1"/>
    <property type="molecule type" value="Genomic_DNA"/>
</dbReference>
<accession>A0A9X3AI63</accession>
<keyword evidence="4" id="KW-1185">Reference proteome</keyword>
<dbReference type="InterPro" id="IPR029063">
    <property type="entry name" value="SAM-dependent_MTases_sf"/>
</dbReference>
<evidence type="ECO:0000256" key="2">
    <source>
        <dbReference type="ARBA" id="ARBA00022679"/>
    </source>
</evidence>
<gene>
    <name evidence="3" type="primary">rsmD</name>
    <name evidence="3" type="ORF">NZH93_25505</name>
</gene>
<dbReference type="GO" id="GO:0003676">
    <property type="term" value="F:nucleic acid binding"/>
    <property type="evidence" value="ECO:0007669"/>
    <property type="project" value="InterPro"/>
</dbReference>
<dbReference type="InterPro" id="IPR004398">
    <property type="entry name" value="RNA_MeTrfase_RsmD"/>
</dbReference>
<dbReference type="PIRSF" id="PIRSF004553">
    <property type="entry name" value="CHP00095"/>
    <property type="match status" value="1"/>
</dbReference>